<dbReference type="InterPro" id="IPR023214">
    <property type="entry name" value="HAD_sf"/>
</dbReference>
<protein>
    <recommendedName>
        <fullName evidence="3">HAD-IA family hydrolase</fullName>
    </recommendedName>
</protein>
<dbReference type="RefSeq" id="WP_012740589.1">
    <property type="nucleotide sequence ID" value="NC_012780.1"/>
</dbReference>
<organism evidence="1 2">
    <name type="scientific">Lachnospira eligens (strain ATCC 27750 / DSM 3376 / VPI C15-48 / C15-B4)</name>
    <name type="common">Eubacterium eligens</name>
    <dbReference type="NCBI Taxonomy" id="515620"/>
    <lineage>
        <taxon>Bacteria</taxon>
        <taxon>Bacillati</taxon>
        <taxon>Bacillota</taxon>
        <taxon>Clostridia</taxon>
        <taxon>Lachnospirales</taxon>
        <taxon>Lachnospiraceae</taxon>
        <taxon>Lachnospira</taxon>
    </lineage>
</organism>
<evidence type="ECO:0000313" key="1">
    <source>
        <dbReference type="EMBL" id="ACR73461.1"/>
    </source>
</evidence>
<reference evidence="1 2" key="1">
    <citation type="journal article" date="2009" name="Proc. Natl. Acad. Sci. U.S.A.">
        <title>Characterizing a model human gut microbiota composed of members of its two dominant bacterial phyla.</title>
        <authorList>
            <person name="Mahowald M.A."/>
            <person name="Rey F.E."/>
            <person name="Seedorf H."/>
            <person name="Turnbaugh P.J."/>
            <person name="Fulton R.S."/>
            <person name="Wollam A."/>
            <person name="Shah N."/>
            <person name="Wang C."/>
            <person name="Magrini V."/>
            <person name="Wilson R.K."/>
            <person name="Cantarel B.L."/>
            <person name="Coutinho P.M."/>
            <person name="Henrissat B."/>
            <person name="Crock L.W."/>
            <person name="Russell A."/>
            <person name="Verberkmoes N.C."/>
            <person name="Hettich R.L."/>
            <person name="Gordon J.I."/>
        </authorList>
    </citation>
    <scope>NUCLEOTIDE SEQUENCE [LARGE SCALE GENOMIC DNA]</scope>
    <source>
        <strain evidence="2">ATCC 27750 / DSM 3376 / VPI C15-48 / C15-B4</strain>
        <plasmid evidence="1">unnamed</plasmid>
    </source>
</reference>
<name>C4Z669_LACE2</name>
<dbReference type="eggNOG" id="COG5610">
    <property type="taxonomic scope" value="Bacteria"/>
</dbReference>
<dbReference type="GeneID" id="41357049"/>
<dbReference type="Pfam" id="PF13419">
    <property type="entry name" value="HAD_2"/>
    <property type="match status" value="1"/>
</dbReference>
<gene>
    <name evidence="1" type="ordered locus">EUBELI_20316</name>
</gene>
<dbReference type="Proteomes" id="UP000001476">
    <property type="component" value="Plasmid pEubeli2"/>
</dbReference>
<evidence type="ECO:0000313" key="2">
    <source>
        <dbReference type="Proteomes" id="UP000001476"/>
    </source>
</evidence>
<dbReference type="KEGG" id="eel:EUBELI_20316"/>
<dbReference type="CDD" id="cd01427">
    <property type="entry name" value="HAD_like"/>
    <property type="match status" value="1"/>
</dbReference>
<dbReference type="EMBL" id="CP001106">
    <property type="protein sequence ID" value="ACR73461.1"/>
    <property type="molecule type" value="Genomic_DNA"/>
</dbReference>
<keyword evidence="2" id="KW-1185">Reference proteome</keyword>
<dbReference type="Gene3D" id="1.10.150.400">
    <property type="match status" value="1"/>
</dbReference>
<dbReference type="NCBIfam" id="TIGR01549">
    <property type="entry name" value="HAD-SF-IA-v1"/>
    <property type="match status" value="1"/>
</dbReference>
<evidence type="ECO:0008006" key="3">
    <source>
        <dbReference type="Google" id="ProtNLM"/>
    </source>
</evidence>
<sequence length="609" mass="71688">MNIKNKLNIIKKYKYVSFDVFDTLVYRNVNKPEMIFSLVEKVAKENGWISPKCDFVKDRIMAQKLAYEISKYQEINLNEIYACINDQYLNVKQQLKEMELKIELDNIVPNKEIKEIYNYCINENKKIIVISDMYLSTENIMSILIQCGYKNINNIFISSEYRARKSTGKLYKIVQNELGVKNKDIIHIGDNIKSDFLMAIKSGIRAIHYKCNKISNLTPKQNIYDRIGYNYFPYQNNEYYKLGYIYLGPVMFQFCNWLQDIKVKKNIDKLFFLAREGLFIRECYETFMGKSGKNIYLYISRKPVRVAAVKPDMSVKQLLEMTEPRVDETIERFFDKWNLEINAYEDVLKRYGVEKESLINNKNVTSVIENVMPILWNNSETGKNMLKDYLNKLDYFDNNSALVDIGWKGSMQHSLNNIFPQSKKIGIYFGKRESSYQDESYGFITDRDNELEAGTILYETMFMPYHGTTVGYNYDKESDEKIIPVLKKSEFDTEDYKKIREIQKGALYYIQIFSNNIFAPDLLESNVPIDRFIQLAVNPDLKCLKLLGNLPYYDEYVSKLICDNNIKNFKNGLVNSGWKIGFLKKTIGIKHFPYLQTYKMLKKRGKKCH</sequence>
<dbReference type="InterPro" id="IPR041492">
    <property type="entry name" value="HAD_2"/>
</dbReference>
<dbReference type="SUPFAM" id="SSF56784">
    <property type="entry name" value="HAD-like"/>
    <property type="match status" value="1"/>
</dbReference>
<keyword evidence="1" id="KW-0614">Plasmid</keyword>
<dbReference type="Gene3D" id="3.40.50.1000">
    <property type="entry name" value="HAD superfamily/HAD-like"/>
    <property type="match status" value="1"/>
</dbReference>
<geneLocation type="plasmid" evidence="2">
    <name>pEubeli2</name>
</geneLocation>
<dbReference type="InterPro" id="IPR036412">
    <property type="entry name" value="HAD-like_sf"/>
</dbReference>
<dbReference type="HOGENOM" id="CLU_017953_3_0_9"/>
<dbReference type="InterPro" id="IPR006439">
    <property type="entry name" value="HAD-SF_hydro_IA"/>
</dbReference>
<dbReference type="AlphaFoldDB" id="C4Z669"/>
<accession>C4Z669</accession>
<proteinExistence type="predicted"/>